<feature type="transmembrane region" description="Helical" evidence="1">
    <location>
        <begin position="71"/>
        <end position="95"/>
    </location>
</feature>
<evidence type="ECO:0000256" key="1">
    <source>
        <dbReference type="SAM" id="Phobius"/>
    </source>
</evidence>
<keyword evidence="1" id="KW-0472">Membrane</keyword>
<accession>A0AAJ2NK88</accession>
<name>A0AAJ2NK88_ALKPS</name>
<dbReference type="EMBL" id="JAWJAY010000001">
    <property type="protein sequence ID" value="MDV2884212.1"/>
    <property type="molecule type" value="Genomic_DNA"/>
</dbReference>
<evidence type="ECO:0000313" key="2">
    <source>
        <dbReference type="EMBL" id="MDV2884212.1"/>
    </source>
</evidence>
<reference evidence="2" key="1">
    <citation type="submission" date="2023-10" db="EMBL/GenBank/DDBJ databases">
        <title>Screening of Alkalihalophilus pseudofirmusBZ-TG-HK211 and Its Alleviation of Salt Stress on Rapeseed Growth.</title>
        <authorList>
            <person name="Zhao B."/>
            <person name="Guo T."/>
        </authorList>
    </citation>
    <scope>NUCLEOTIDE SEQUENCE</scope>
    <source>
        <strain evidence="2">BZ-TG-HK211</strain>
    </source>
</reference>
<organism evidence="2 3">
    <name type="scientific">Alkalihalophilus pseudofirmus</name>
    <name type="common">Bacillus pseudofirmus</name>
    <dbReference type="NCBI Taxonomy" id="79885"/>
    <lineage>
        <taxon>Bacteria</taxon>
        <taxon>Bacillati</taxon>
        <taxon>Bacillota</taxon>
        <taxon>Bacilli</taxon>
        <taxon>Bacillales</taxon>
        <taxon>Bacillaceae</taxon>
        <taxon>Alkalihalophilus</taxon>
    </lineage>
</organism>
<dbReference type="Proteomes" id="UP001285636">
    <property type="component" value="Unassembled WGS sequence"/>
</dbReference>
<dbReference type="AlphaFoldDB" id="A0AAJ2NK88"/>
<proteinExistence type="predicted"/>
<gene>
    <name evidence="2" type="ORF">RYX45_03415</name>
</gene>
<feature type="transmembrane region" description="Helical" evidence="1">
    <location>
        <begin position="46"/>
        <end position="65"/>
    </location>
</feature>
<keyword evidence="1" id="KW-0812">Transmembrane</keyword>
<evidence type="ECO:0000313" key="3">
    <source>
        <dbReference type="Proteomes" id="UP001285636"/>
    </source>
</evidence>
<sequence>MVIEAVAVMFIGLAGGIAVGSGLVAFLTVLGIAPRMTQLTKTHQSIRAYEGAIILGAQAGVWASFTPFSLMLPSIFLIPIGLACGMFVGMLAAALTEVLNVFPLLAKRIGVTEKIVILMMAIVFGKIAGSLIQWLFL</sequence>
<dbReference type="InterPro" id="IPR020144">
    <property type="entry name" value="SpoVAB"/>
</dbReference>
<feature type="transmembrane region" description="Helical" evidence="1">
    <location>
        <begin position="115"/>
        <end position="136"/>
    </location>
</feature>
<comment type="caution">
    <text evidence="2">The sequence shown here is derived from an EMBL/GenBank/DDBJ whole genome shotgun (WGS) entry which is preliminary data.</text>
</comment>
<protein>
    <submittedName>
        <fullName evidence="2">Stage V sporulation protein AB</fullName>
    </submittedName>
</protein>
<keyword evidence="1" id="KW-1133">Transmembrane helix</keyword>
<feature type="transmembrane region" description="Helical" evidence="1">
    <location>
        <begin position="6"/>
        <end position="34"/>
    </location>
</feature>
<dbReference type="Pfam" id="PF13782">
    <property type="entry name" value="SpoVAB"/>
    <property type="match status" value="1"/>
</dbReference>
<dbReference type="RefSeq" id="WP_022627045.1">
    <property type="nucleotide sequence ID" value="NZ_CP117835.1"/>
</dbReference>